<feature type="transmembrane region" description="Helical" evidence="2">
    <location>
        <begin position="68"/>
        <end position="89"/>
    </location>
</feature>
<feature type="transmembrane region" description="Helical" evidence="2">
    <location>
        <begin position="101"/>
        <end position="122"/>
    </location>
</feature>
<sequence length="648" mass="71176">MEHDHENNTENIVASNRNSISPPSSPRRSEDAAAANDSEGTTFIEAKPEEDALPNAPWTPGIWPRLPWIAILSILTSLCAAGCMILITIKANNSNVSSWAVSPPVLLAIASTLANTLIHVALDRGAAVTWWFLSMHPKRQTRVKDFHWRWAAAEGLVDALESIFTRGFSKTAVACSFATIVAINSPLLQRTLTVKTQESFTGGVTAGPVYAAPLLPIGFGAFVGDRNLRITNPTDQFSLLLAEYNSRSPMILPGEANIVGLNKTLRTTIQAAGYHVNCTLGPTIRLPSFDQVDETQGGSGITQYTDNLTDIFVSSVSYLEDYGYTGDLKILGSIILDPLRDFRDESSSINDKKPPGRVFWYDTIWKAESGCINQTNGAELKVRQCDIRPAIVKYPVLINSNNSITLLPLLEADSFSDEVLPNSIETREQAVNETERANWQRSTHGGLALFLNNRFSSNYTVKGDSFLLDMGYWGSYVTGYYPYELLRTGESRCDRWFRDPGPAVFEAIREIGLRSALMSANSSEPSHKLQLSGETAETIAIYTANYGFLYGAVTITILAALSVIPLFYGFWKLGREVSLSPLETAKAFRPLQLEGAPSNSTVQGLLKRVGTRPIKYGIITTTSEENTAVLGMDDPNNIIHPDEFQKDN</sequence>
<name>A0AAN7BI16_9PEZI</name>
<comment type="caution">
    <text evidence="3">The sequence shown here is derived from an EMBL/GenBank/DDBJ whole genome shotgun (WGS) entry which is preliminary data.</text>
</comment>
<organism evidence="3 4">
    <name type="scientific">Podospora fimiseda</name>
    <dbReference type="NCBI Taxonomy" id="252190"/>
    <lineage>
        <taxon>Eukaryota</taxon>
        <taxon>Fungi</taxon>
        <taxon>Dikarya</taxon>
        <taxon>Ascomycota</taxon>
        <taxon>Pezizomycotina</taxon>
        <taxon>Sordariomycetes</taxon>
        <taxon>Sordariomycetidae</taxon>
        <taxon>Sordariales</taxon>
        <taxon>Podosporaceae</taxon>
        <taxon>Podospora</taxon>
    </lineage>
</organism>
<reference evidence="3" key="1">
    <citation type="journal article" date="2023" name="Mol. Phylogenet. Evol.">
        <title>Genome-scale phylogeny and comparative genomics of the fungal order Sordariales.</title>
        <authorList>
            <person name="Hensen N."/>
            <person name="Bonometti L."/>
            <person name="Westerberg I."/>
            <person name="Brannstrom I.O."/>
            <person name="Guillou S."/>
            <person name="Cros-Aarteil S."/>
            <person name="Calhoun S."/>
            <person name="Haridas S."/>
            <person name="Kuo A."/>
            <person name="Mondo S."/>
            <person name="Pangilinan J."/>
            <person name="Riley R."/>
            <person name="LaButti K."/>
            <person name="Andreopoulos B."/>
            <person name="Lipzen A."/>
            <person name="Chen C."/>
            <person name="Yan M."/>
            <person name="Daum C."/>
            <person name="Ng V."/>
            <person name="Clum A."/>
            <person name="Steindorff A."/>
            <person name="Ohm R.A."/>
            <person name="Martin F."/>
            <person name="Silar P."/>
            <person name="Natvig D.O."/>
            <person name="Lalanne C."/>
            <person name="Gautier V."/>
            <person name="Ament-Velasquez S.L."/>
            <person name="Kruys A."/>
            <person name="Hutchinson M.I."/>
            <person name="Powell A.J."/>
            <person name="Barry K."/>
            <person name="Miller A.N."/>
            <person name="Grigoriev I.V."/>
            <person name="Debuchy R."/>
            <person name="Gladieux P."/>
            <person name="Hiltunen Thoren M."/>
            <person name="Johannesson H."/>
        </authorList>
    </citation>
    <scope>NUCLEOTIDE SEQUENCE</scope>
    <source>
        <strain evidence="3">CBS 990.96</strain>
    </source>
</reference>
<gene>
    <name evidence="3" type="ORF">QBC38DRAFT_372198</name>
</gene>
<dbReference type="EMBL" id="MU865411">
    <property type="protein sequence ID" value="KAK4223881.1"/>
    <property type="molecule type" value="Genomic_DNA"/>
</dbReference>
<protein>
    <submittedName>
        <fullName evidence="3">Uncharacterized protein</fullName>
    </submittedName>
</protein>
<dbReference type="AlphaFoldDB" id="A0AAN7BI16"/>
<dbReference type="Pfam" id="PF11374">
    <property type="entry name" value="DUF3176"/>
    <property type="match status" value="1"/>
</dbReference>
<keyword evidence="2" id="KW-0812">Transmembrane</keyword>
<accession>A0AAN7BI16</accession>
<feature type="region of interest" description="Disordered" evidence="1">
    <location>
        <begin position="1"/>
        <end position="38"/>
    </location>
</feature>
<feature type="transmembrane region" description="Helical" evidence="2">
    <location>
        <begin position="548"/>
        <end position="571"/>
    </location>
</feature>
<keyword evidence="4" id="KW-1185">Reference proteome</keyword>
<dbReference type="PANTHER" id="PTHR37576">
    <property type="entry name" value="DEFECT AT LOW TEMPERATURE PROTEIN 1"/>
    <property type="match status" value="1"/>
</dbReference>
<keyword evidence="2" id="KW-1133">Transmembrane helix</keyword>
<evidence type="ECO:0000313" key="4">
    <source>
        <dbReference type="Proteomes" id="UP001301958"/>
    </source>
</evidence>
<dbReference type="InterPro" id="IPR021514">
    <property type="entry name" value="DUF3176"/>
</dbReference>
<evidence type="ECO:0000256" key="2">
    <source>
        <dbReference type="SAM" id="Phobius"/>
    </source>
</evidence>
<evidence type="ECO:0000256" key="1">
    <source>
        <dbReference type="SAM" id="MobiDB-lite"/>
    </source>
</evidence>
<keyword evidence="2" id="KW-0472">Membrane</keyword>
<reference evidence="3" key="2">
    <citation type="submission" date="2023-05" db="EMBL/GenBank/DDBJ databases">
        <authorList>
            <consortium name="Lawrence Berkeley National Laboratory"/>
            <person name="Steindorff A."/>
            <person name="Hensen N."/>
            <person name="Bonometti L."/>
            <person name="Westerberg I."/>
            <person name="Brannstrom I.O."/>
            <person name="Guillou S."/>
            <person name="Cros-Aarteil S."/>
            <person name="Calhoun S."/>
            <person name="Haridas S."/>
            <person name="Kuo A."/>
            <person name="Mondo S."/>
            <person name="Pangilinan J."/>
            <person name="Riley R."/>
            <person name="Labutti K."/>
            <person name="Andreopoulos B."/>
            <person name="Lipzen A."/>
            <person name="Chen C."/>
            <person name="Yanf M."/>
            <person name="Daum C."/>
            <person name="Ng V."/>
            <person name="Clum A."/>
            <person name="Ohm R."/>
            <person name="Martin F."/>
            <person name="Silar P."/>
            <person name="Natvig D."/>
            <person name="Lalanne C."/>
            <person name="Gautier V."/>
            <person name="Ament-Velasquez S.L."/>
            <person name="Kruys A."/>
            <person name="Hutchinson M.I."/>
            <person name="Powell A.J."/>
            <person name="Barry K."/>
            <person name="Miller A.N."/>
            <person name="Grigoriev I.V."/>
            <person name="Debuchy R."/>
            <person name="Gladieux P."/>
            <person name="Thoren M.H."/>
            <person name="Johannesson H."/>
        </authorList>
    </citation>
    <scope>NUCLEOTIDE SEQUENCE</scope>
    <source>
        <strain evidence="3">CBS 990.96</strain>
    </source>
</reference>
<dbReference type="Proteomes" id="UP001301958">
    <property type="component" value="Unassembled WGS sequence"/>
</dbReference>
<proteinExistence type="predicted"/>
<dbReference type="PANTHER" id="PTHR37576:SF2">
    <property type="entry name" value="DEFECT AT LOW TEMPERATURE PROTEIN 1"/>
    <property type="match status" value="1"/>
</dbReference>
<evidence type="ECO:0000313" key="3">
    <source>
        <dbReference type="EMBL" id="KAK4223881.1"/>
    </source>
</evidence>